<keyword evidence="2" id="KW-0722">Serine protease inhibitor</keyword>
<keyword evidence="7" id="KW-1185">Reference proteome</keyword>
<feature type="compositionally biased region" description="Polar residues" evidence="4">
    <location>
        <begin position="253"/>
        <end position="270"/>
    </location>
</feature>
<reference evidence="6 7" key="1">
    <citation type="submission" date="2022-12" db="EMBL/GenBank/DDBJ databases">
        <title>Chromosome-level genome of Tegillarca granosa.</title>
        <authorList>
            <person name="Kim J."/>
        </authorList>
    </citation>
    <scope>NUCLEOTIDE SEQUENCE [LARGE SCALE GENOMIC DNA]</scope>
    <source>
        <strain evidence="6">Teg-2019</strain>
        <tissue evidence="6">Adductor muscle</tissue>
    </source>
</reference>
<feature type="compositionally biased region" description="Gly residues" evidence="4">
    <location>
        <begin position="271"/>
        <end position="281"/>
    </location>
</feature>
<evidence type="ECO:0000256" key="4">
    <source>
        <dbReference type="SAM" id="MobiDB-lite"/>
    </source>
</evidence>
<keyword evidence="1" id="KW-0646">Protease inhibitor</keyword>
<feature type="region of interest" description="Disordered" evidence="4">
    <location>
        <begin position="253"/>
        <end position="281"/>
    </location>
</feature>
<dbReference type="InterPro" id="IPR002223">
    <property type="entry name" value="Kunitz_BPTI"/>
</dbReference>
<dbReference type="PROSITE" id="PS50279">
    <property type="entry name" value="BPTI_KUNITZ_2"/>
    <property type="match status" value="2"/>
</dbReference>
<feature type="domain" description="BPTI/Kunitz inhibitor" evidence="5">
    <location>
        <begin position="40"/>
        <end position="90"/>
    </location>
</feature>
<dbReference type="PROSITE" id="PS00280">
    <property type="entry name" value="BPTI_KUNITZ_1"/>
    <property type="match status" value="1"/>
</dbReference>
<evidence type="ECO:0000256" key="3">
    <source>
        <dbReference type="ARBA" id="ARBA00023157"/>
    </source>
</evidence>
<dbReference type="Pfam" id="PF00014">
    <property type="entry name" value="Kunitz_BPTI"/>
    <property type="match status" value="2"/>
</dbReference>
<name>A0ABQ9ETY3_TEGGR</name>
<dbReference type="PRINTS" id="PR00759">
    <property type="entry name" value="BASICPTASE"/>
</dbReference>
<dbReference type="InterPro" id="IPR036880">
    <property type="entry name" value="Kunitz_BPTI_sf"/>
</dbReference>
<comment type="caution">
    <text evidence="6">The sequence shown here is derived from an EMBL/GenBank/DDBJ whole genome shotgun (WGS) entry which is preliminary data.</text>
</comment>
<evidence type="ECO:0000256" key="1">
    <source>
        <dbReference type="ARBA" id="ARBA00022690"/>
    </source>
</evidence>
<accession>A0ABQ9ETY3</accession>
<dbReference type="InterPro" id="IPR050098">
    <property type="entry name" value="TFPI/VKTCI-like"/>
</dbReference>
<evidence type="ECO:0000313" key="7">
    <source>
        <dbReference type="Proteomes" id="UP001217089"/>
    </source>
</evidence>
<keyword evidence="3" id="KW-1015">Disulfide bond</keyword>
<feature type="domain" description="BPTI/Kunitz inhibitor" evidence="5">
    <location>
        <begin position="92"/>
        <end position="142"/>
    </location>
</feature>
<dbReference type="EMBL" id="JARBDR010000657">
    <property type="protein sequence ID" value="KAJ8308647.1"/>
    <property type="molecule type" value="Genomic_DNA"/>
</dbReference>
<organism evidence="6 7">
    <name type="scientific">Tegillarca granosa</name>
    <name type="common">Malaysian cockle</name>
    <name type="synonym">Anadara granosa</name>
    <dbReference type="NCBI Taxonomy" id="220873"/>
    <lineage>
        <taxon>Eukaryota</taxon>
        <taxon>Metazoa</taxon>
        <taxon>Spiralia</taxon>
        <taxon>Lophotrochozoa</taxon>
        <taxon>Mollusca</taxon>
        <taxon>Bivalvia</taxon>
        <taxon>Autobranchia</taxon>
        <taxon>Pteriomorphia</taxon>
        <taxon>Arcoida</taxon>
        <taxon>Arcoidea</taxon>
        <taxon>Arcidae</taxon>
        <taxon>Tegillarca</taxon>
    </lineage>
</organism>
<sequence length="504" mass="51347">MYTYIVIGSSYIRTKQILQLVFVLVLSQVANSIWKAPELCMLPASQGNCMAYYESYFFNRTSGKCEPFIYGGCGGNDNRFHTFQECFTKCSCHMPADTGPCKAGIPRWYYNPARGCCEKFKYGGCQGNSNNFQSMEVCEAWCAGSSTGPKLPLGTNWGSIESLMNGLQWMGIPGLKWGGGKNIWLHNENIASRGTDAAGNKVFRIVSNAGKTQVPGVQTKANFRILSNGVSGANIPVAQTGGTVSQVRRVQTAGSPVTATGSARWSLSGTQSGGGERPGIGGAKIVGGRFTQTGGGMVPGMGGAKIVGGRFTQTGGGMVPGMGGARIVGGNFAQSGGGVRPGIGGTTMVGGSFSQRGGGVIPATSGTRIISGNVSQRGGGLVPGMGGPGAVGGSFSRTGGIGAFRTTGSGNNPMRNQITARGSAGFTGNTVGGSPVAGGGTQLSSSFGNSRRVMNTAGQLGISPFAGRSGGSMSSFSSGRGGGEFNPGAGSANQMFVRTSLNQG</sequence>
<gene>
    <name evidence="6" type="ORF">KUTeg_013521</name>
</gene>
<dbReference type="PANTHER" id="PTHR10083:SF328">
    <property type="entry name" value="TISSUE FACTOR PATHWAY INHIBITOR"/>
    <property type="match status" value="1"/>
</dbReference>
<evidence type="ECO:0000259" key="5">
    <source>
        <dbReference type="PROSITE" id="PS50279"/>
    </source>
</evidence>
<dbReference type="SMART" id="SM00131">
    <property type="entry name" value="KU"/>
    <property type="match status" value="2"/>
</dbReference>
<dbReference type="SUPFAM" id="SSF57362">
    <property type="entry name" value="BPTI-like"/>
    <property type="match status" value="2"/>
</dbReference>
<dbReference type="CDD" id="cd00109">
    <property type="entry name" value="Kunitz-type"/>
    <property type="match status" value="2"/>
</dbReference>
<evidence type="ECO:0000256" key="2">
    <source>
        <dbReference type="ARBA" id="ARBA00022900"/>
    </source>
</evidence>
<dbReference type="PANTHER" id="PTHR10083">
    <property type="entry name" value="KUNITZ-TYPE PROTEASE INHIBITOR-RELATED"/>
    <property type="match status" value="1"/>
</dbReference>
<dbReference type="InterPro" id="IPR020901">
    <property type="entry name" value="Prtase_inh_Kunz-CS"/>
</dbReference>
<dbReference type="Proteomes" id="UP001217089">
    <property type="component" value="Unassembled WGS sequence"/>
</dbReference>
<evidence type="ECO:0000313" key="6">
    <source>
        <dbReference type="EMBL" id="KAJ8308647.1"/>
    </source>
</evidence>
<proteinExistence type="predicted"/>
<dbReference type="Gene3D" id="4.10.410.10">
    <property type="entry name" value="Pancreatic trypsin inhibitor Kunitz domain"/>
    <property type="match status" value="2"/>
</dbReference>
<protein>
    <recommendedName>
        <fullName evidence="5">BPTI/Kunitz inhibitor domain-containing protein</fullName>
    </recommendedName>
</protein>